<evidence type="ECO:0000256" key="3">
    <source>
        <dbReference type="ARBA" id="ARBA00022553"/>
    </source>
</evidence>
<dbReference type="CDD" id="cd12915">
    <property type="entry name" value="PDC2_DGC_like"/>
    <property type="match status" value="1"/>
</dbReference>
<dbReference type="SMART" id="SM00388">
    <property type="entry name" value="HisKA"/>
    <property type="match status" value="1"/>
</dbReference>
<dbReference type="Pfam" id="PF02518">
    <property type="entry name" value="HATPase_c"/>
    <property type="match status" value="1"/>
</dbReference>
<evidence type="ECO:0000256" key="4">
    <source>
        <dbReference type="ARBA" id="ARBA00022679"/>
    </source>
</evidence>
<dbReference type="InterPro" id="IPR050351">
    <property type="entry name" value="BphY/WalK/GraS-like"/>
</dbReference>
<proteinExistence type="predicted"/>
<dbReference type="EC" id="2.7.13.3" evidence="2"/>
<dbReference type="EMBL" id="MLJW01000045">
    <property type="protein sequence ID" value="OIR06137.1"/>
    <property type="molecule type" value="Genomic_DNA"/>
</dbReference>
<dbReference type="PANTHER" id="PTHR42878">
    <property type="entry name" value="TWO-COMPONENT HISTIDINE KINASE"/>
    <property type="match status" value="1"/>
</dbReference>
<sequence length="573" mass="62583">MPAAPARKTFAARGAALLMVLVLLVLAWLQLRADHAAALRDGERLTGAMANAIEQHLGGSMRAIDDLMQTIAADPGRWRQPDDAAHLAARLQGFPELRYVALIDANGRFIGRPVPDDATVLKDLSLADQDFFLAQKTAAGPDRIRIGAPVVDPSNGERTVPLSRPVRDAGGHFTGIVLAALNPDAYARFLGSVLLEKAGASAVIDMNGVILARAPDHAAKFGTSVADSDLFTKAISSRHYGVLRLVSKADGHDKLLGYRMLDRYPLVVTSGLSAHTALRHWRQLTTVESVLILLFSLALLYWARQADLRQDRASLNQQRLEAMVEARTRDLSDSRELAERRARRLGAVNQELKRLAQVAAHHLQEPLRPIVSYSQLIRRKLGNQDDELTQWLDYMESGGLRLKILLRDFQRYATSLAEEPRRDRIDADAAFAAARQTLLPRLTQCGAELQAAPLPPLLADAAMLTNVFTQLLDNALAYRHPARPLKIAVSAVEEGDFWRFSVQDNGRGVPPGLTEKIFDAFERLGQPSPHATGLGLAICRAVVLAHGGRIWMESGETGSTVHFLLPRAPGAGG</sequence>
<reference evidence="7" key="1">
    <citation type="submission" date="2016-10" db="EMBL/GenBank/DDBJ databases">
        <title>Sequence of Gallionella enrichment culture.</title>
        <authorList>
            <person name="Poehlein A."/>
            <person name="Muehling M."/>
            <person name="Daniel R."/>
        </authorList>
    </citation>
    <scope>NUCLEOTIDE SEQUENCE</scope>
</reference>
<keyword evidence="3" id="KW-0597">Phosphoprotein</keyword>
<organism evidence="7">
    <name type="scientific">mine drainage metagenome</name>
    <dbReference type="NCBI Taxonomy" id="410659"/>
    <lineage>
        <taxon>unclassified sequences</taxon>
        <taxon>metagenomes</taxon>
        <taxon>ecological metagenomes</taxon>
    </lineage>
</organism>
<evidence type="ECO:0000256" key="1">
    <source>
        <dbReference type="ARBA" id="ARBA00000085"/>
    </source>
</evidence>
<dbReference type="InterPro" id="IPR005467">
    <property type="entry name" value="His_kinase_dom"/>
</dbReference>
<dbReference type="InterPro" id="IPR054327">
    <property type="entry name" value="His-kinase-like_sensor"/>
</dbReference>
<dbReference type="Pfam" id="PF22588">
    <property type="entry name" value="dCache_1_like"/>
    <property type="match status" value="1"/>
</dbReference>
<dbReference type="InterPro" id="IPR036097">
    <property type="entry name" value="HisK_dim/P_sf"/>
</dbReference>
<accession>A0A1J5SCC0</accession>
<dbReference type="CDD" id="cd00082">
    <property type="entry name" value="HisKA"/>
    <property type="match status" value="1"/>
</dbReference>
<keyword evidence="4 7" id="KW-0808">Transferase</keyword>
<dbReference type="Gene3D" id="3.30.565.10">
    <property type="entry name" value="Histidine kinase-like ATPase, C-terminal domain"/>
    <property type="match status" value="1"/>
</dbReference>
<gene>
    <name evidence="7" type="primary">cph1_10</name>
    <name evidence="7" type="ORF">GALL_116090</name>
</gene>
<dbReference type="InterPro" id="IPR003661">
    <property type="entry name" value="HisK_dim/P_dom"/>
</dbReference>
<name>A0A1J5SCC0_9ZZZZ</name>
<keyword evidence="5" id="KW-0418">Kinase</keyword>
<comment type="catalytic activity">
    <reaction evidence="1">
        <text>ATP + protein L-histidine = ADP + protein N-phospho-L-histidine.</text>
        <dbReference type="EC" id="2.7.13.3"/>
    </reaction>
</comment>
<dbReference type="InterPro" id="IPR036890">
    <property type="entry name" value="HATPase_C_sf"/>
</dbReference>
<dbReference type="SUPFAM" id="SSF47384">
    <property type="entry name" value="Homodimeric domain of signal transducing histidine kinase"/>
    <property type="match status" value="1"/>
</dbReference>
<dbReference type="GO" id="GO:0000155">
    <property type="term" value="F:phosphorelay sensor kinase activity"/>
    <property type="evidence" value="ECO:0007669"/>
    <property type="project" value="InterPro"/>
</dbReference>
<dbReference type="CDD" id="cd12914">
    <property type="entry name" value="PDC1_DGC_like"/>
    <property type="match status" value="1"/>
</dbReference>
<feature type="domain" description="Histidine kinase" evidence="6">
    <location>
        <begin position="358"/>
        <end position="569"/>
    </location>
</feature>
<evidence type="ECO:0000256" key="5">
    <source>
        <dbReference type="ARBA" id="ARBA00022777"/>
    </source>
</evidence>
<dbReference type="InterPro" id="IPR003594">
    <property type="entry name" value="HATPase_dom"/>
</dbReference>
<dbReference type="SUPFAM" id="SSF55874">
    <property type="entry name" value="ATPase domain of HSP90 chaperone/DNA topoisomerase II/histidine kinase"/>
    <property type="match status" value="1"/>
</dbReference>
<dbReference type="Gene3D" id="1.10.287.130">
    <property type="match status" value="1"/>
</dbReference>
<dbReference type="PROSITE" id="PS50109">
    <property type="entry name" value="HIS_KIN"/>
    <property type="match status" value="1"/>
</dbReference>
<dbReference type="GO" id="GO:0007234">
    <property type="term" value="P:osmosensory signaling via phosphorelay pathway"/>
    <property type="evidence" value="ECO:0007669"/>
    <property type="project" value="TreeGrafter"/>
</dbReference>
<dbReference type="InterPro" id="IPR004358">
    <property type="entry name" value="Sig_transdc_His_kin-like_C"/>
</dbReference>
<dbReference type="Gene3D" id="3.30.450.20">
    <property type="entry name" value="PAS domain"/>
    <property type="match status" value="2"/>
</dbReference>
<dbReference type="GO" id="GO:0030295">
    <property type="term" value="F:protein kinase activator activity"/>
    <property type="evidence" value="ECO:0007669"/>
    <property type="project" value="TreeGrafter"/>
</dbReference>
<dbReference type="GO" id="GO:0000156">
    <property type="term" value="F:phosphorelay response regulator activity"/>
    <property type="evidence" value="ECO:0007669"/>
    <property type="project" value="TreeGrafter"/>
</dbReference>
<dbReference type="AlphaFoldDB" id="A0A1J5SCC0"/>
<protein>
    <recommendedName>
        <fullName evidence="2">histidine kinase</fullName>
        <ecNumber evidence="2">2.7.13.3</ecNumber>
    </recommendedName>
</protein>
<evidence type="ECO:0000313" key="7">
    <source>
        <dbReference type="EMBL" id="OIR06137.1"/>
    </source>
</evidence>
<evidence type="ECO:0000259" key="6">
    <source>
        <dbReference type="PROSITE" id="PS50109"/>
    </source>
</evidence>
<evidence type="ECO:0000256" key="2">
    <source>
        <dbReference type="ARBA" id="ARBA00012438"/>
    </source>
</evidence>
<dbReference type="PANTHER" id="PTHR42878:SF15">
    <property type="entry name" value="BACTERIOPHYTOCHROME"/>
    <property type="match status" value="1"/>
</dbReference>
<dbReference type="SMART" id="SM00387">
    <property type="entry name" value="HATPase_c"/>
    <property type="match status" value="1"/>
</dbReference>
<dbReference type="PRINTS" id="PR00344">
    <property type="entry name" value="BCTRLSENSOR"/>
</dbReference>
<comment type="caution">
    <text evidence="7">The sequence shown here is derived from an EMBL/GenBank/DDBJ whole genome shotgun (WGS) entry which is preliminary data.</text>
</comment>